<evidence type="ECO:0000313" key="7">
    <source>
        <dbReference type="Proteomes" id="UP001249851"/>
    </source>
</evidence>
<dbReference type="Proteomes" id="UP001249851">
    <property type="component" value="Unassembled WGS sequence"/>
</dbReference>
<evidence type="ECO:0000256" key="1">
    <source>
        <dbReference type="ARBA" id="ARBA00004613"/>
    </source>
</evidence>
<evidence type="ECO:0000313" key="6">
    <source>
        <dbReference type="EMBL" id="KAK2547565.1"/>
    </source>
</evidence>
<organism evidence="6 7">
    <name type="scientific">Acropora cervicornis</name>
    <name type="common">Staghorn coral</name>
    <dbReference type="NCBI Taxonomy" id="6130"/>
    <lineage>
        <taxon>Eukaryota</taxon>
        <taxon>Metazoa</taxon>
        <taxon>Cnidaria</taxon>
        <taxon>Anthozoa</taxon>
        <taxon>Hexacorallia</taxon>
        <taxon>Scleractinia</taxon>
        <taxon>Astrocoeniina</taxon>
        <taxon>Acroporidae</taxon>
        <taxon>Acropora</taxon>
    </lineage>
</organism>
<dbReference type="Pfam" id="PF01093">
    <property type="entry name" value="Clusterin"/>
    <property type="match status" value="1"/>
</dbReference>
<protein>
    <recommendedName>
        <fullName evidence="8">Peptidase A2 domain-containing protein</fullName>
    </recommendedName>
</protein>
<comment type="subcellular location">
    <subcellularLocation>
        <location evidence="1">Secreted</location>
    </subcellularLocation>
</comment>
<dbReference type="AlphaFoldDB" id="A0AAD9URX8"/>
<dbReference type="InterPro" id="IPR021109">
    <property type="entry name" value="Peptidase_aspartic_dom_sf"/>
</dbReference>
<sequence>MQIGKIEVFDETSEDWNAYVERVEQYFIANKNKEEKREAVIHRNLCATEKSSNQQHLSAKPSLLSEQFLSKFTKGNEKANQMKEEVKSNHHRYRCGFHEHTSTQCYFRNQSCEKCRKVGQRVCNSGKVGDAIWVTPKVNGQTLKMELDTGSAVSTLPVQKYEEMFPNIPLVTTEAILKTYSGEEITPEGKLHVRVQYKNKVKDIVCGENAGNCIVWKGSATPDPT</sequence>
<dbReference type="EMBL" id="JARQWQ010000178">
    <property type="protein sequence ID" value="KAK2547565.1"/>
    <property type="molecule type" value="Genomic_DNA"/>
</dbReference>
<comment type="similarity">
    <text evidence="2">Belongs to the clusterin family.</text>
</comment>
<accession>A0AAD9URX8</accession>
<reference evidence="6" key="1">
    <citation type="journal article" date="2023" name="G3 (Bethesda)">
        <title>Whole genome assembly and annotation of the endangered Caribbean coral Acropora cervicornis.</title>
        <authorList>
            <person name="Selwyn J.D."/>
            <person name="Vollmer S.V."/>
        </authorList>
    </citation>
    <scope>NUCLEOTIDE SEQUENCE</scope>
    <source>
        <strain evidence="6">K2</strain>
    </source>
</reference>
<evidence type="ECO:0000256" key="3">
    <source>
        <dbReference type="ARBA" id="ARBA00022525"/>
    </source>
</evidence>
<comment type="caution">
    <text evidence="6">The sequence shown here is derived from an EMBL/GenBank/DDBJ whole genome shotgun (WGS) entry which is preliminary data.</text>
</comment>
<evidence type="ECO:0000256" key="2">
    <source>
        <dbReference type="ARBA" id="ARBA00010069"/>
    </source>
</evidence>
<proteinExistence type="inferred from homology"/>
<name>A0AAD9URX8_ACRCE</name>
<dbReference type="SUPFAM" id="SSF50630">
    <property type="entry name" value="Acid proteases"/>
    <property type="match status" value="1"/>
</dbReference>
<dbReference type="InterPro" id="IPR000753">
    <property type="entry name" value="Clusterin-like"/>
</dbReference>
<keyword evidence="4" id="KW-1015">Disulfide bond</keyword>
<keyword evidence="7" id="KW-1185">Reference proteome</keyword>
<gene>
    <name evidence="6" type="ORF">P5673_032435</name>
</gene>
<keyword evidence="5" id="KW-0325">Glycoprotein</keyword>
<keyword evidence="3" id="KW-0964">Secreted</keyword>
<evidence type="ECO:0008006" key="8">
    <source>
        <dbReference type="Google" id="ProtNLM"/>
    </source>
</evidence>
<evidence type="ECO:0000256" key="4">
    <source>
        <dbReference type="ARBA" id="ARBA00023157"/>
    </source>
</evidence>
<reference evidence="6" key="2">
    <citation type="journal article" date="2023" name="Science">
        <title>Genomic signatures of disease resistance in endangered staghorn corals.</title>
        <authorList>
            <person name="Vollmer S.V."/>
            <person name="Selwyn J.D."/>
            <person name="Despard B.A."/>
            <person name="Roesel C.L."/>
        </authorList>
    </citation>
    <scope>NUCLEOTIDE SEQUENCE</scope>
    <source>
        <strain evidence="6">K2</strain>
    </source>
</reference>
<evidence type="ECO:0000256" key="5">
    <source>
        <dbReference type="ARBA" id="ARBA00023180"/>
    </source>
</evidence>